<dbReference type="InterPro" id="IPR011044">
    <property type="entry name" value="Quino_amine_DH_bsu"/>
</dbReference>
<evidence type="ECO:0000313" key="4">
    <source>
        <dbReference type="EMBL" id="RUO28381.1"/>
    </source>
</evidence>
<proteinExistence type="predicted"/>
<dbReference type="AlphaFoldDB" id="A0A327XBD6"/>
<evidence type="ECO:0000313" key="3">
    <source>
        <dbReference type="EMBL" id="RAK01546.1"/>
    </source>
</evidence>
<evidence type="ECO:0000313" key="6">
    <source>
        <dbReference type="Proteomes" id="UP000287865"/>
    </source>
</evidence>
<dbReference type="RefSeq" id="WP_111568036.1">
    <property type="nucleotide sequence ID" value="NZ_PIPK01000001.1"/>
</dbReference>
<evidence type="ECO:0000256" key="2">
    <source>
        <dbReference type="SAM" id="SignalP"/>
    </source>
</evidence>
<feature type="compositionally biased region" description="Basic and acidic residues" evidence="1">
    <location>
        <begin position="30"/>
        <end position="57"/>
    </location>
</feature>
<protein>
    <recommendedName>
        <fullName evidence="7">5-methyltetrahydrofolate--homocysteine methyltransferase</fullName>
    </recommendedName>
</protein>
<dbReference type="SUPFAM" id="SSF50998">
    <property type="entry name" value="Quinoprotein alcohol dehydrogenase-like"/>
    <property type="match status" value="1"/>
</dbReference>
<dbReference type="InterPro" id="IPR011047">
    <property type="entry name" value="Quinoprotein_ADH-like_sf"/>
</dbReference>
<evidence type="ECO:0000313" key="5">
    <source>
        <dbReference type="Proteomes" id="UP000249203"/>
    </source>
</evidence>
<keyword evidence="6" id="KW-1185">Reference proteome</keyword>
<evidence type="ECO:0000256" key="1">
    <source>
        <dbReference type="SAM" id="MobiDB-lite"/>
    </source>
</evidence>
<keyword evidence="2" id="KW-0732">Signal</keyword>
<dbReference type="Proteomes" id="UP000249203">
    <property type="component" value="Unassembled WGS sequence"/>
</dbReference>
<reference evidence="4 6" key="1">
    <citation type="journal article" date="2018" name="Front. Microbiol.">
        <title>Genome-Based Analysis Reveals the Taxonomy and Diversity of the Family Idiomarinaceae.</title>
        <authorList>
            <person name="Liu Y."/>
            <person name="Lai Q."/>
            <person name="Shao Z."/>
        </authorList>
    </citation>
    <scope>NUCLEOTIDE SEQUENCE [LARGE SCALE GENOMIC DNA]</scope>
    <source>
        <strain evidence="4 6">CF12-14</strain>
    </source>
</reference>
<sequence length="459" mass="50036">MTKFKFASLALAITSVLALSACDTSIDVDPDHGHDHGHDHDHDHDHDHGHDHDHDHGSATGRLVILNGAGDTAVVYDLEESSSLDSFDLGFTSAVYASPGQRYALLVQRDQGAVRFLDSGFETEAHGDHSHFHTNAPELLSFSLSGERPTHYDYYLNRGAVFYDGSSGIASSIDVISDHSISEERVVASLELAINMHGAAEVRGDHLFTTFREASSEGTLPEFVEVYSRHDDHYDFVQRFETPCPGLHGSAINEHSVAFGCTDGILLITEDEHEHSHSHDHDHADFEAIKVANFDGLAGRVGSVWAHQAHNIFIGRAGNDLVLVDADAAEPAMVALDWRTEDSDAAIVSVAFNYSGNRFAILDDTGHLTVVRLRPDADHADYPYAIQSHFEVLEHLHDGGAAMTVSAVNHQAYISDAEQNAIVVVDLHDGEVLATHELDFAPGGLIWLGFTEEDTGHSH</sequence>
<name>A0A327XBD6_9GAMM</name>
<dbReference type="OrthoDB" id="60524at2"/>
<organism evidence="3 5">
    <name type="scientific">Aliidiomarina maris</name>
    <dbReference type="NCBI Taxonomy" id="531312"/>
    <lineage>
        <taxon>Bacteria</taxon>
        <taxon>Pseudomonadati</taxon>
        <taxon>Pseudomonadota</taxon>
        <taxon>Gammaproteobacteria</taxon>
        <taxon>Alteromonadales</taxon>
        <taxon>Idiomarinaceae</taxon>
        <taxon>Aliidiomarina</taxon>
    </lineage>
</organism>
<evidence type="ECO:0008006" key="7">
    <source>
        <dbReference type="Google" id="ProtNLM"/>
    </source>
</evidence>
<dbReference type="SUPFAM" id="SSF50969">
    <property type="entry name" value="YVTN repeat-like/Quinoprotein amine dehydrogenase"/>
    <property type="match status" value="1"/>
</dbReference>
<reference evidence="3 5" key="2">
    <citation type="submission" date="2018-06" db="EMBL/GenBank/DDBJ databases">
        <title>Genomic Encyclopedia of Type Strains, Phase III (KMG-III): the genomes of soil and plant-associated and newly described type strains.</title>
        <authorList>
            <person name="Whitman W."/>
        </authorList>
    </citation>
    <scope>NUCLEOTIDE SEQUENCE [LARGE SCALE GENOMIC DNA]</scope>
    <source>
        <strain evidence="3 5">CGMCC 1.15366</strain>
    </source>
</reference>
<feature type="signal peptide" evidence="2">
    <location>
        <begin position="1"/>
        <end position="21"/>
    </location>
</feature>
<comment type="caution">
    <text evidence="3">The sequence shown here is derived from an EMBL/GenBank/DDBJ whole genome shotgun (WGS) entry which is preliminary data.</text>
</comment>
<dbReference type="PROSITE" id="PS51257">
    <property type="entry name" value="PROKAR_LIPOPROTEIN"/>
    <property type="match status" value="1"/>
</dbReference>
<feature type="region of interest" description="Disordered" evidence="1">
    <location>
        <begin position="30"/>
        <end position="59"/>
    </location>
</feature>
<dbReference type="Proteomes" id="UP000287865">
    <property type="component" value="Unassembled WGS sequence"/>
</dbReference>
<dbReference type="EMBL" id="PIPK01000001">
    <property type="protein sequence ID" value="RUO28381.1"/>
    <property type="molecule type" value="Genomic_DNA"/>
</dbReference>
<accession>A0A327XBD6</accession>
<feature type="chain" id="PRO_5016261311" description="5-methyltetrahydrofolate--homocysteine methyltransferase" evidence="2">
    <location>
        <begin position="22"/>
        <end position="459"/>
    </location>
</feature>
<dbReference type="EMBL" id="QLMD01000001">
    <property type="protein sequence ID" value="RAK01546.1"/>
    <property type="molecule type" value="Genomic_DNA"/>
</dbReference>
<gene>
    <name evidence="3" type="ORF">B0I24_101169</name>
    <name evidence="4" type="ORF">CWE07_00820</name>
</gene>